<organism evidence="3 4">
    <name type="scientific">Phycomyces blakesleeanus</name>
    <dbReference type="NCBI Taxonomy" id="4837"/>
    <lineage>
        <taxon>Eukaryota</taxon>
        <taxon>Fungi</taxon>
        <taxon>Fungi incertae sedis</taxon>
        <taxon>Mucoromycota</taxon>
        <taxon>Mucoromycotina</taxon>
        <taxon>Mucoromycetes</taxon>
        <taxon>Mucorales</taxon>
        <taxon>Phycomycetaceae</taxon>
        <taxon>Phycomyces</taxon>
    </lineage>
</organism>
<dbReference type="Gene3D" id="2.130.10.30">
    <property type="entry name" value="Regulator of chromosome condensation 1/beta-lactamase-inhibitor protein II"/>
    <property type="match status" value="1"/>
</dbReference>
<dbReference type="EMBL" id="JBCLYO010000006">
    <property type="protein sequence ID" value="KAL0087570.1"/>
    <property type="molecule type" value="Genomic_DNA"/>
</dbReference>
<keyword evidence="4" id="KW-1185">Reference proteome</keyword>
<feature type="repeat" description="RCC1" evidence="2">
    <location>
        <begin position="124"/>
        <end position="183"/>
    </location>
</feature>
<dbReference type="Pfam" id="PF13540">
    <property type="entry name" value="RCC1_2"/>
    <property type="match status" value="1"/>
</dbReference>
<name>A0ABR3B3M2_PHYBL</name>
<evidence type="ECO:0000313" key="4">
    <source>
        <dbReference type="Proteomes" id="UP001448207"/>
    </source>
</evidence>
<dbReference type="SUPFAM" id="SSF50985">
    <property type="entry name" value="RCC1/BLIP-II"/>
    <property type="match status" value="1"/>
</dbReference>
<dbReference type="PROSITE" id="PS50012">
    <property type="entry name" value="RCC1_3"/>
    <property type="match status" value="2"/>
</dbReference>
<dbReference type="InterPro" id="IPR000408">
    <property type="entry name" value="Reg_chr_condens"/>
</dbReference>
<reference evidence="3 4" key="1">
    <citation type="submission" date="2024-04" db="EMBL/GenBank/DDBJ databases">
        <title>Symmetric and asymmetric DNA N6-adenine methylation regulates different biological responses in Mucorales.</title>
        <authorList>
            <consortium name="Lawrence Berkeley National Laboratory"/>
            <person name="Lax C."/>
            <person name="Mondo S.J."/>
            <person name="Osorio-Concepcion M."/>
            <person name="Muszewska A."/>
            <person name="Corrochano-Luque M."/>
            <person name="Gutierrez G."/>
            <person name="Riley R."/>
            <person name="Lipzen A."/>
            <person name="Guo J."/>
            <person name="Hundley H."/>
            <person name="Amirebrahimi M."/>
            <person name="Ng V."/>
            <person name="Lorenzo-Gutierrez D."/>
            <person name="Binder U."/>
            <person name="Yang J."/>
            <person name="Song Y."/>
            <person name="Canovas D."/>
            <person name="Navarro E."/>
            <person name="Freitag M."/>
            <person name="Gabaldon T."/>
            <person name="Grigoriev I.V."/>
            <person name="Corrochano L.M."/>
            <person name="Nicolas F.E."/>
            <person name="Garre V."/>
        </authorList>
    </citation>
    <scope>NUCLEOTIDE SEQUENCE [LARGE SCALE GENOMIC DNA]</scope>
    <source>
        <strain evidence="3 4">L51</strain>
    </source>
</reference>
<dbReference type="Proteomes" id="UP001448207">
    <property type="component" value="Unassembled WGS sequence"/>
</dbReference>
<feature type="repeat" description="RCC1" evidence="2">
    <location>
        <begin position="73"/>
        <end position="123"/>
    </location>
</feature>
<evidence type="ECO:0000313" key="3">
    <source>
        <dbReference type="EMBL" id="KAL0087570.1"/>
    </source>
</evidence>
<dbReference type="PANTHER" id="PTHR22872:SF2">
    <property type="entry name" value="INHIBITOR OF BRUTON TYROSINE KINASE"/>
    <property type="match status" value="1"/>
</dbReference>
<evidence type="ECO:0000256" key="2">
    <source>
        <dbReference type="PROSITE-ProRule" id="PRU00235"/>
    </source>
</evidence>
<comment type="caution">
    <text evidence="3">The sequence shown here is derived from an EMBL/GenBank/DDBJ whole genome shotgun (WGS) entry which is preliminary data.</text>
</comment>
<proteinExistence type="predicted"/>
<protein>
    <submittedName>
        <fullName evidence="3">Regulator of chromosome condensation 1/beta-lactamase-inhibitor protein II</fullName>
    </submittedName>
</protein>
<dbReference type="PANTHER" id="PTHR22872">
    <property type="entry name" value="BTK-BINDING PROTEIN-RELATED"/>
    <property type="match status" value="1"/>
</dbReference>
<keyword evidence="1" id="KW-0677">Repeat</keyword>
<dbReference type="PRINTS" id="PR00633">
    <property type="entry name" value="RCCNDNSATION"/>
</dbReference>
<sequence length="215" mass="23709">MWLRVAQTSTHGESIQIMCLGLPDSDNKSRPERVRLDLESQRIPEITSRPPYLVRTVVMSKYHTAILTSEPRNNLLLCGFGRGGRLGTGKVVDTQLTPIAVQWPEYIVAVALGRDHTIALSKSGNVITFGNNRFGQLGYETDAGKDETPMQLVPRKIQAANLKRLPIIGVAASSVHSVVYTSSDIYTFGYNQGQLGKRALLSAHGALLYIYSYTF</sequence>
<accession>A0ABR3B3M2</accession>
<dbReference type="InterPro" id="IPR009091">
    <property type="entry name" value="RCC1/BLIP-II"/>
</dbReference>
<gene>
    <name evidence="3" type="ORF">J3Q64DRAFT_1453098</name>
</gene>
<evidence type="ECO:0000256" key="1">
    <source>
        <dbReference type="ARBA" id="ARBA00022737"/>
    </source>
</evidence>
<dbReference type="InterPro" id="IPR051625">
    <property type="entry name" value="Signaling_Regulatory_Domain"/>
</dbReference>